<dbReference type="EMBL" id="CP058627">
    <property type="protein sequence ID" value="QLG89051.1"/>
    <property type="molecule type" value="Genomic_DNA"/>
</dbReference>
<dbReference type="Gene3D" id="1.10.287.130">
    <property type="match status" value="1"/>
</dbReference>
<comment type="subcellular location">
    <subcellularLocation>
        <location evidence="2">Membrane</location>
        <topology evidence="2">Multi-pass membrane protein</topology>
    </subcellularLocation>
</comment>
<organism evidence="16 17">
    <name type="scientific">Chitinibacter bivalviorum</name>
    <dbReference type="NCBI Taxonomy" id="2739434"/>
    <lineage>
        <taxon>Bacteria</taxon>
        <taxon>Pseudomonadati</taxon>
        <taxon>Pseudomonadota</taxon>
        <taxon>Betaproteobacteria</taxon>
        <taxon>Neisseriales</taxon>
        <taxon>Chitinibacteraceae</taxon>
        <taxon>Chitinibacter</taxon>
    </lineage>
</organism>
<evidence type="ECO:0000259" key="15">
    <source>
        <dbReference type="PROSITE" id="PS50885"/>
    </source>
</evidence>
<evidence type="ECO:0000256" key="5">
    <source>
        <dbReference type="ARBA" id="ARBA00022679"/>
    </source>
</evidence>
<dbReference type="SMART" id="SM00388">
    <property type="entry name" value="HisKA"/>
    <property type="match status" value="1"/>
</dbReference>
<dbReference type="CDD" id="cd00082">
    <property type="entry name" value="HisKA"/>
    <property type="match status" value="1"/>
</dbReference>
<dbReference type="PANTHER" id="PTHR45436:SF14">
    <property type="entry name" value="SENSOR PROTEIN QSEC"/>
    <property type="match status" value="1"/>
</dbReference>
<dbReference type="AlphaFoldDB" id="A0A7H9BLW7"/>
<keyword evidence="5" id="KW-0808">Transferase</keyword>
<evidence type="ECO:0000256" key="4">
    <source>
        <dbReference type="ARBA" id="ARBA00022553"/>
    </source>
</evidence>
<keyword evidence="8 16" id="KW-0418">Kinase</keyword>
<feature type="transmembrane region" description="Helical" evidence="13">
    <location>
        <begin position="21"/>
        <end position="42"/>
    </location>
</feature>
<evidence type="ECO:0000256" key="6">
    <source>
        <dbReference type="ARBA" id="ARBA00022692"/>
    </source>
</evidence>
<sequence>MKSWRINRWRHWLGESLLSRLTVLILLATIVSWLVFSVVLLYEARKETTELLDKQLSAYTQMLWQNLGDEDDLSAAPVEKDHHHVRLAFTLYHSDGSLQASNLLPSFPRQASNAPDLRVINLHGQDWRICIRQNKDRQLIVGEPLGNHRKIANEMAEHLLETAMLALLVLLPLLLWAIHRGLKPLQIVDRELAKRAPNNLEPLDLNVPSEIAPLRDRLNTLFEQVEATLARERRFTADAAHELRTPLAGLRVQLELAQSSPRTETRQKALGRAIEGVDRTTHLVAQLLEMSRLEHGEAPTFSAIHLPDLAGQALREAGIACEAPRLNVSDPIPIVGHALLLNLLLRNLLDNARRYAGSEAVVGIEIKGTQLTVFDHGPGVSEETLARMGERFFRPAGQSQPGAGLGLSIVRRIAQLHGAELHFANRPEGGFLVGIQFKAIEGKVL</sequence>
<evidence type="ECO:0000256" key="10">
    <source>
        <dbReference type="ARBA" id="ARBA00022989"/>
    </source>
</evidence>
<keyword evidence="11" id="KW-0902">Two-component regulatory system</keyword>
<dbReference type="SUPFAM" id="SSF47384">
    <property type="entry name" value="Homodimeric domain of signal transducing histidine kinase"/>
    <property type="match status" value="1"/>
</dbReference>
<dbReference type="KEGG" id="chiz:HQ393_12825"/>
<keyword evidence="10 13" id="KW-1133">Transmembrane helix</keyword>
<feature type="transmembrane region" description="Helical" evidence="13">
    <location>
        <begin position="159"/>
        <end position="178"/>
    </location>
</feature>
<evidence type="ECO:0000256" key="9">
    <source>
        <dbReference type="ARBA" id="ARBA00022840"/>
    </source>
</evidence>
<keyword evidence="17" id="KW-1185">Reference proteome</keyword>
<dbReference type="Pfam" id="PF00512">
    <property type="entry name" value="HisKA"/>
    <property type="match status" value="1"/>
</dbReference>
<feature type="domain" description="HAMP" evidence="15">
    <location>
        <begin position="179"/>
        <end position="230"/>
    </location>
</feature>
<evidence type="ECO:0000313" key="17">
    <source>
        <dbReference type="Proteomes" id="UP000509597"/>
    </source>
</evidence>
<evidence type="ECO:0000256" key="13">
    <source>
        <dbReference type="SAM" id="Phobius"/>
    </source>
</evidence>
<dbReference type="Gene3D" id="3.30.565.10">
    <property type="entry name" value="Histidine kinase-like ATPase, C-terminal domain"/>
    <property type="match status" value="1"/>
</dbReference>
<evidence type="ECO:0000256" key="12">
    <source>
        <dbReference type="ARBA" id="ARBA00023136"/>
    </source>
</evidence>
<dbReference type="GO" id="GO:0005524">
    <property type="term" value="F:ATP binding"/>
    <property type="evidence" value="ECO:0007669"/>
    <property type="project" value="UniProtKB-KW"/>
</dbReference>
<protein>
    <recommendedName>
        <fullName evidence="3">histidine kinase</fullName>
        <ecNumber evidence="3">2.7.13.3</ecNumber>
    </recommendedName>
</protein>
<evidence type="ECO:0000256" key="1">
    <source>
        <dbReference type="ARBA" id="ARBA00000085"/>
    </source>
</evidence>
<keyword evidence="12 13" id="KW-0472">Membrane</keyword>
<keyword evidence="9" id="KW-0067">ATP-binding</keyword>
<dbReference type="InterPro" id="IPR005467">
    <property type="entry name" value="His_kinase_dom"/>
</dbReference>
<gene>
    <name evidence="16" type="ORF">HQ393_12825</name>
</gene>
<keyword evidence="4" id="KW-0597">Phosphoprotein</keyword>
<dbReference type="InterPro" id="IPR036097">
    <property type="entry name" value="HisK_dim/P_sf"/>
</dbReference>
<feature type="domain" description="Histidine kinase" evidence="14">
    <location>
        <begin position="238"/>
        <end position="441"/>
    </location>
</feature>
<dbReference type="Pfam" id="PF02518">
    <property type="entry name" value="HATPase_c"/>
    <property type="match status" value="1"/>
</dbReference>
<dbReference type="EC" id="2.7.13.3" evidence="3"/>
<dbReference type="PRINTS" id="PR00344">
    <property type="entry name" value="BCTRLSENSOR"/>
</dbReference>
<comment type="catalytic activity">
    <reaction evidence="1">
        <text>ATP + protein L-histidine = ADP + protein N-phospho-L-histidine.</text>
        <dbReference type="EC" id="2.7.13.3"/>
    </reaction>
</comment>
<dbReference type="PANTHER" id="PTHR45436">
    <property type="entry name" value="SENSOR HISTIDINE KINASE YKOH"/>
    <property type="match status" value="1"/>
</dbReference>
<evidence type="ECO:0000259" key="14">
    <source>
        <dbReference type="PROSITE" id="PS50109"/>
    </source>
</evidence>
<reference evidence="16 17" key="1">
    <citation type="submission" date="2020-07" db="EMBL/GenBank/DDBJ databases">
        <title>Complete genome sequence of Chitinibacter sp. 2T18.</title>
        <authorList>
            <person name="Bae J.-W."/>
            <person name="Choi J.-W."/>
        </authorList>
    </citation>
    <scope>NUCLEOTIDE SEQUENCE [LARGE SCALE GENOMIC DNA]</scope>
    <source>
        <strain evidence="16 17">2T18</strain>
    </source>
</reference>
<dbReference type="InterPro" id="IPR004358">
    <property type="entry name" value="Sig_transdc_His_kin-like_C"/>
</dbReference>
<dbReference type="InterPro" id="IPR050428">
    <property type="entry name" value="TCS_sensor_his_kinase"/>
</dbReference>
<keyword evidence="7" id="KW-0547">Nucleotide-binding</keyword>
<dbReference type="RefSeq" id="WP_179355552.1">
    <property type="nucleotide sequence ID" value="NZ_CP058627.1"/>
</dbReference>
<dbReference type="GO" id="GO:0000155">
    <property type="term" value="F:phosphorelay sensor kinase activity"/>
    <property type="evidence" value="ECO:0007669"/>
    <property type="project" value="InterPro"/>
</dbReference>
<dbReference type="GO" id="GO:0005886">
    <property type="term" value="C:plasma membrane"/>
    <property type="evidence" value="ECO:0007669"/>
    <property type="project" value="TreeGrafter"/>
</dbReference>
<dbReference type="InterPro" id="IPR003660">
    <property type="entry name" value="HAMP_dom"/>
</dbReference>
<evidence type="ECO:0000256" key="2">
    <source>
        <dbReference type="ARBA" id="ARBA00004141"/>
    </source>
</evidence>
<dbReference type="PROSITE" id="PS50885">
    <property type="entry name" value="HAMP"/>
    <property type="match status" value="1"/>
</dbReference>
<dbReference type="PROSITE" id="PS50109">
    <property type="entry name" value="HIS_KIN"/>
    <property type="match status" value="1"/>
</dbReference>
<dbReference type="SUPFAM" id="SSF55874">
    <property type="entry name" value="ATPase domain of HSP90 chaperone/DNA topoisomerase II/histidine kinase"/>
    <property type="match status" value="1"/>
</dbReference>
<proteinExistence type="predicted"/>
<dbReference type="Proteomes" id="UP000509597">
    <property type="component" value="Chromosome"/>
</dbReference>
<dbReference type="InterPro" id="IPR003661">
    <property type="entry name" value="HisK_dim/P_dom"/>
</dbReference>
<evidence type="ECO:0000256" key="11">
    <source>
        <dbReference type="ARBA" id="ARBA00023012"/>
    </source>
</evidence>
<evidence type="ECO:0000256" key="3">
    <source>
        <dbReference type="ARBA" id="ARBA00012438"/>
    </source>
</evidence>
<dbReference type="SMART" id="SM00387">
    <property type="entry name" value="HATPase_c"/>
    <property type="match status" value="1"/>
</dbReference>
<dbReference type="InterPro" id="IPR003594">
    <property type="entry name" value="HATPase_dom"/>
</dbReference>
<dbReference type="InterPro" id="IPR036890">
    <property type="entry name" value="HATPase_C_sf"/>
</dbReference>
<evidence type="ECO:0000256" key="7">
    <source>
        <dbReference type="ARBA" id="ARBA00022741"/>
    </source>
</evidence>
<keyword evidence="6 13" id="KW-0812">Transmembrane</keyword>
<evidence type="ECO:0000313" key="16">
    <source>
        <dbReference type="EMBL" id="QLG89051.1"/>
    </source>
</evidence>
<evidence type="ECO:0000256" key="8">
    <source>
        <dbReference type="ARBA" id="ARBA00022777"/>
    </source>
</evidence>
<accession>A0A7H9BLW7</accession>
<name>A0A7H9BLW7_9NEIS</name>